<name>A0ABR2BWE8_9ROSI</name>
<sequence>MSRPTIGAWVKPPNDSLKFNVDVSVKSNYDEACIGGCLRDHTGSIYRAFNGLTTPLKRHNQAECLNVQKRQ</sequence>
<organism evidence="1 2">
    <name type="scientific">Hibiscus sabdariffa</name>
    <name type="common">roselle</name>
    <dbReference type="NCBI Taxonomy" id="183260"/>
    <lineage>
        <taxon>Eukaryota</taxon>
        <taxon>Viridiplantae</taxon>
        <taxon>Streptophyta</taxon>
        <taxon>Embryophyta</taxon>
        <taxon>Tracheophyta</taxon>
        <taxon>Spermatophyta</taxon>
        <taxon>Magnoliopsida</taxon>
        <taxon>eudicotyledons</taxon>
        <taxon>Gunneridae</taxon>
        <taxon>Pentapetalae</taxon>
        <taxon>rosids</taxon>
        <taxon>malvids</taxon>
        <taxon>Malvales</taxon>
        <taxon>Malvaceae</taxon>
        <taxon>Malvoideae</taxon>
        <taxon>Hibiscus</taxon>
    </lineage>
</organism>
<comment type="caution">
    <text evidence="1">The sequence shown here is derived from an EMBL/GenBank/DDBJ whole genome shotgun (WGS) entry which is preliminary data.</text>
</comment>
<proteinExistence type="predicted"/>
<accession>A0ABR2BWE8</accession>
<keyword evidence="2" id="KW-1185">Reference proteome</keyword>
<evidence type="ECO:0000313" key="2">
    <source>
        <dbReference type="Proteomes" id="UP001472677"/>
    </source>
</evidence>
<gene>
    <name evidence="1" type="ORF">V6N12_033634</name>
</gene>
<dbReference type="Proteomes" id="UP001472677">
    <property type="component" value="Unassembled WGS sequence"/>
</dbReference>
<reference evidence="1 2" key="1">
    <citation type="journal article" date="2024" name="G3 (Bethesda)">
        <title>Genome assembly of Hibiscus sabdariffa L. provides insights into metabolisms of medicinal natural products.</title>
        <authorList>
            <person name="Kim T."/>
        </authorList>
    </citation>
    <scope>NUCLEOTIDE SEQUENCE [LARGE SCALE GENOMIC DNA]</scope>
    <source>
        <strain evidence="1">TK-2024</strain>
        <tissue evidence="1">Old leaves</tissue>
    </source>
</reference>
<evidence type="ECO:0000313" key="1">
    <source>
        <dbReference type="EMBL" id="KAK8511358.1"/>
    </source>
</evidence>
<dbReference type="EMBL" id="JBBPBM010000079">
    <property type="protein sequence ID" value="KAK8511358.1"/>
    <property type="molecule type" value="Genomic_DNA"/>
</dbReference>
<protein>
    <submittedName>
        <fullName evidence="1">Uncharacterized protein</fullName>
    </submittedName>
</protein>